<proteinExistence type="predicted"/>
<protein>
    <submittedName>
        <fullName evidence="2">Helix-turn-helix domain-containing protein</fullName>
    </submittedName>
</protein>
<dbReference type="Proteomes" id="UP000663499">
    <property type="component" value="Chromosome"/>
</dbReference>
<dbReference type="EMBL" id="CP071444">
    <property type="protein sequence ID" value="QSX07669.1"/>
    <property type="molecule type" value="Genomic_DNA"/>
</dbReference>
<dbReference type="InterPro" id="IPR051448">
    <property type="entry name" value="CdaR-like_regulators"/>
</dbReference>
<accession>A0A975AGL4</accession>
<dbReference type="KEGG" id="alka:J0B03_07450"/>
<dbReference type="Pfam" id="PF13556">
    <property type="entry name" value="HTH_30"/>
    <property type="match status" value="1"/>
</dbReference>
<sequence length="493" mass="57325">MKLNLDIICDYLPNSISIQRFGPLKEDLVLDFPMLYETGCDVDDNHLYIARSETLPKNPPSEKMALVCLGKGLPQGWVDKNCQILLISNGLSLFYVINEINKIYERFSNWDNQLRDALEDDDHFDMKKILKIGTTILENPIVVVNERMLNIFYTNTMEGENNSLIDSEMIKDACRLERVIKEPYLSAVTVDGKQCYCNNLFPFGQFAGCISVSEQNRPFKKSDFPLANHFFVYFQKGFAKYIQKKPFVESPGTTALKNLLKGIPLSLEESKELERKEGECFVCFKLKNLRTTNYLPIEYMCTSLNMLFLGRIFALIDEKEIFGIIKSYDAGSKETEDLLNSLEEYLERMNYVAGLSNDFTDIDQTVIYKKQANYALDVGRQSSDQKYIYRFNDHVLSYVLTRYDGTYPAEYLYPRELLALKDHTESNVDLMETLDSYLRNEMNISRTSEEMFLHRSSLTYRLNKIKKILNMDLDDPDVRLYLRVCLHLMKLEQ</sequence>
<dbReference type="Gene3D" id="1.10.10.2840">
    <property type="entry name" value="PucR C-terminal helix-turn-helix domain"/>
    <property type="match status" value="1"/>
</dbReference>
<dbReference type="RefSeq" id="WP_207299011.1">
    <property type="nucleotide sequence ID" value="NZ_CP071444.1"/>
</dbReference>
<gene>
    <name evidence="2" type="ORF">J0B03_07450</name>
</gene>
<reference evidence="2" key="1">
    <citation type="submission" date="2021-03" db="EMBL/GenBank/DDBJ databases">
        <title>Alkalibacter marinus sp. nov., isolated from tidal flat sediment.</title>
        <authorList>
            <person name="Namirimu T."/>
            <person name="Yang J.-A."/>
            <person name="Yang S.-H."/>
            <person name="Kim Y.-J."/>
            <person name="Kwon K.K."/>
        </authorList>
    </citation>
    <scope>NUCLEOTIDE SEQUENCE</scope>
    <source>
        <strain evidence="2">ES005</strain>
    </source>
</reference>
<dbReference type="AlphaFoldDB" id="A0A975AGL4"/>
<evidence type="ECO:0000259" key="1">
    <source>
        <dbReference type="Pfam" id="PF13556"/>
    </source>
</evidence>
<dbReference type="PANTHER" id="PTHR33744">
    <property type="entry name" value="CARBOHYDRATE DIACID REGULATOR"/>
    <property type="match status" value="1"/>
</dbReference>
<feature type="domain" description="PucR C-terminal helix-turn-helix" evidence="1">
    <location>
        <begin position="430"/>
        <end position="487"/>
    </location>
</feature>
<evidence type="ECO:0000313" key="3">
    <source>
        <dbReference type="Proteomes" id="UP000663499"/>
    </source>
</evidence>
<organism evidence="2 3">
    <name type="scientific">Alkalibacter rhizosphaerae</name>
    <dbReference type="NCBI Taxonomy" id="2815577"/>
    <lineage>
        <taxon>Bacteria</taxon>
        <taxon>Bacillati</taxon>
        <taxon>Bacillota</taxon>
        <taxon>Clostridia</taxon>
        <taxon>Eubacteriales</taxon>
        <taxon>Eubacteriaceae</taxon>
        <taxon>Alkalibacter</taxon>
    </lineage>
</organism>
<keyword evidence="3" id="KW-1185">Reference proteome</keyword>
<name>A0A975AGL4_9FIRM</name>
<evidence type="ECO:0000313" key="2">
    <source>
        <dbReference type="EMBL" id="QSX07669.1"/>
    </source>
</evidence>
<dbReference type="InterPro" id="IPR042070">
    <property type="entry name" value="PucR_C-HTH_sf"/>
</dbReference>
<dbReference type="InterPro" id="IPR025736">
    <property type="entry name" value="PucR_C-HTH_dom"/>
</dbReference>